<organism evidence="3 4">
    <name type="scientific">Trapa natans</name>
    <name type="common">Water chestnut</name>
    <dbReference type="NCBI Taxonomy" id="22666"/>
    <lineage>
        <taxon>Eukaryota</taxon>
        <taxon>Viridiplantae</taxon>
        <taxon>Streptophyta</taxon>
        <taxon>Embryophyta</taxon>
        <taxon>Tracheophyta</taxon>
        <taxon>Spermatophyta</taxon>
        <taxon>Magnoliopsida</taxon>
        <taxon>eudicotyledons</taxon>
        <taxon>Gunneridae</taxon>
        <taxon>Pentapetalae</taxon>
        <taxon>rosids</taxon>
        <taxon>malvids</taxon>
        <taxon>Myrtales</taxon>
        <taxon>Lythraceae</taxon>
        <taxon>Trapa</taxon>
    </lineage>
</organism>
<dbReference type="PANTHER" id="PTHR12136:SF47">
    <property type="entry name" value="ENHANCED DISEASE RESISTANCE PROTEIN (DUF1336)"/>
    <property type="match status" value="1"/>
</dbReference>
<keyword evidence="2" id="KW-0472">Membrane</keyword>
<sequence>MEAEAAPSRHKRDSSVGSVASGSPDEKRELFEFFGWVFHHGFNSIGHEYCHLRFLFIRGKHVEMYKRDPSENPDIKPIRRGVISPSLMVEELGRRKVNDNDIYIIRFYNRQDERKKGEIACATAGEAKKWMEAFDHARQQAVYELSKGGGARDILNVETEINLEGHRPRVRRYAHELKKLIRIGQGPETLLRRSSNVGDMYFHSNAGDAIEANNWKCLRTIKGISIVNYQKGIIPIFCEMVRFYYDIKSCNKILGETKRESNMNILLITYYLFAQHLSMCCLIHLFFLWLNTDSICYINKLHIINNKLGEKSFHPQNTYRLLWCRKTRNPLRKG</sequence>
<dbReference type="Proteomes" id="UP001346149">
    <property type="component" value="Unassembled WGS sequence"/>
</dbReference>
<evidence type="ECO:0000313" key="3">
    <source>
        <dbReference type="EMBL" id="KAK4765486.1"/>
    </source>
</evidence>
<dbReference type="PANTHER" id="PTHR12136">
    <property type="entry name" value="ENHANCED DISEASE RESISTANCE-RELATED"/>
    <property type="match status" value="1"/>
</dbReference>
<evidence type="ECO:0000256" key="1">
    <source>
        <dbReference type="SAM" id="MobiDB-lite"/>
    </source>
</evidence>
<dbReference type="InterPro" id="IPR045096">
    <property type="entry name" value="EDR2-like"/>
</dbReference>
<proteinExistence type="predicted"/>
<keyword evidence="2" id="KW-1133">Transmembrane helix</keyword>
<keyword evidence="2" id="KW-0812">Transmembrane</keyword>
<reference evidence="3 4" key="1">
    <citation type="journal article" date="2023" name="Hortic Res">
        <title>Pangenome of water caltrop reveals structural variations and asymmetric subgenome divergence after allopolyploidization.</title>
        <authorList>
            <person name="Zhang X."/>
            <person name="Chen Y."/>
            <person name="Wang L."/>
            <person name="Yuan Y."/>
            <person name="Fang M."/>
            <person name="Shi L."/>
            <person name="Lu R."/>
            <person name="Comes H.P."/>
            <person name="Ma Y."/>
            <person name="Chen Y."/>
            <person name="Huang G."/>
            <person name="Zhou Y."/>
            <person name="Zheng Z."/>
            <person name="Qiu Y."/>
        </authorList>
    </citation>
    <scope>NUCLEOTIDE SEQUENCE [LARGE SCALE GENOMIC DNA]</scope>
    <source>
        <strain evidence="3">F231</strain>
    </source>
</reference>
<dbReference type="AlphaFoldDB" id="A0AAN7KK07"/>
<feature type="region of interest" description="Disordered" evidence="1">
    <location>
        <begin position="1"/>
        <end position="23"/>
    </location>
</feature>
<accession>A0AAN7KK07</accession>
<name>A0AAN7KK07_TRANT</name>
<evidence type="ECO:0008006" key="5">
    <source>
        <dbReference type="Google" id="ProtNLM"/>
    </source>
</evidence>
<feature type="transmembrane region" description="Helical" evidence="2">
    <location>
        <begin position="268"/>
        <end position="290"/>
    </location>
</feature>
<comment type="caution">
    <text evidence="3">The sequence shown here is derived from an EMBL/GenBank/DDBJ whole genome shotgun (WGS) entry which is preliminary data.</text>
</comment>
<gene>
    <name evidence="3" type="ORF">SAY86_026576</name>
</gene>
<dbReference type="EMBL" id="JAXQNO010000023">
    <property type="protein sequence ID" value="KAK4765486.1"/>
    <property type="molecule type" value="Genomic_DNA"/>
</dbReference>
<keyword evidence="4" id="KW-1185">Reference proteome</keyword>
<evidence type="ECO:0000313" key="4">
    <source>
        <dbReference type="Proteomes" id="UP001346149"/>
    </source>
</evidence>
<evidence type="ECO:0000256" key="2">
    <source>
        <dbReference type="SAM" id="Phobius"/>
    </source>
</evidence>
<protein>
    <recommendedName>
        <fullName evidence="5">PH domain-containing protein</fullName>
    </recommendedName>
</protein>